<accession>A0A9D9E8A5</accession>
<dbReference type="HAMAP" id="MF_00440">
    <property type="entry name" value="NrdR"/>
    <property type="match status" value="1"/>
</dbReference>
<keyword evidence="6 8" id="KW-0238">DNA-binding</keyword>
<dbReference type="GO" id="GO:0005524">
    <property type="term" value="F:ATP binding"/>
    <property type="evidence" value="ECO:0007669"/>
    <property type="project" value="UniProtKB-UniRule"/>
</dbReference>
<dbReference type="AlphaFoldDB" id="A0A9D9E8A5"/>
<comment type="caution">
    <text evidence="10">The sequence shown here is derived from an EMBL/GenBank/DDBJ whole genome shotgun (WGS) entry which is preliminary data.</text>
</comment>
<feature type="zinc finger region" evidence="8">
    <location>
        <begin position="3"/>
        <end position="34"/>
    </location>
</feature>
<keyword evidence="8" id="KW-0479">Metal-binding</keyword>
<evidence type="ECO:0000256" key="7">
    <source>
        <dbReference type="ARBA" id="ARBA00023163"/>
    </source>
</evidence>
<keyword evidence="4 8" id="KW-0067">ATP-binding</keyword>
<reference evidence="10" key="1">
    <citation type="submission" date="2020-10" db="EMBL/GenBank/DDBJ databases">
        <authorList>
            <person name="Gilroy R."/>
        </authorList>
    </citation>
    <scope>NUCLEOTIDE SEQUENCE</scope>
    <source>
        <strain evidence="10">11167</strain>
    </source>
</reference>
<evidence type="ECO:0000256" key="8">
    <source>
        <dbReference type="HAMAP-Rule" id="MF_00440"/>
    </source>
</evidence>
<evidence type="ECO:0000256" key="6">
    <source>
        <dbReference type="ARBA" id="ARBA00023125"/>
    </source>
</evidence>
<dbReference type="PANTHER" id="PTHR30455">
    <property type="entry name" value="TRANSCRIPTIONAL REPRESSOR NRDR"/>
    <property type="match status" value="1"/>
</dbReference>
<protein>
    <recommendedName>
        <fullName evidence="8">Transcriptional repressor NrdR</fullName>
    </recommendedName>
</protein>
<keyword evidence="5 8" id="KW-0805">Transcription regulation</keyword>
<dbReference type="Proteomes" id="UP000823633">
    <property type="component" value="Unassembled WGS sequence"/>
</dbReference>
<dbReference type="GO" id="GO:0003677">
    <property type="term" value="F:DNA binding"/>
    <property type="evidence" value="ECO:0007669"/>
    <property type="project" value="UniProtKB-KW"/>
</dbReference>
<gene>
    <name evidence="8 10" type="primary">nrdR</name>
    <name evidence="10" type="ORF">IAC42_03780</name>
</gene>
<comment type="similarity">
    <text evidence="8">Belongs to the NrdR family.</text>
</comment>
<dbReference type="Pfam" id="PF03477">
    <property type="entry name" value="ATP-cone"/>
    <property type="match status" value="1"/>
</dbReference>
<evidence type="ECO:0000313" key="11">
    <source>
        <dbReference type="Proteomes" id="UP000823633"/>
    </source>
</evidence>
<comment type="function">
    <text evidence="8">Negatively regulates transcription of bacterial ribonucleotide reductase nrd genes and operons by binding to NrdR-boxes.</text>
</comment>
<keyword evidence="2 8" id="KW-0547">Nucleotide-binding</keyword>
<evidence type="ECO:0000313" key="10">
    <source>
        <dbReference type="EMBL" id="MBO8442858.1"/>
    </source>
</evidence>
<evidence type="ECO:0000259" key="9">
    <source>
        <dbReference type="PROSITE" id="PS51161"/>
    </source>
</evidence>
<feature type="domain" description="ATP-cone" evidence="9">
    <location>
        <begin position="49"/>
        <end position="141"/>
    </location>
</feature>
<evidence type="ECO:0000256" key="3">
    <source>
        <dbReference type="ARBA" id="ARBA00022771"/>
    </source>
</evidence>
<dbReference type="InterPro" id="IPR055173">
    <property type="entry name" value="NrdR-like_N"/>
</dbReference>
<dbReference type="InterPro" id="IPR003796">
    <property type="entry name" value="RNR_NrdR-like"/>
</dbReference>
<evidence type="ECO:0000256" key="4">
    <source>
        <dbReference type="ARBA" id="ARBA00022840"/>
    </source>
</evidence>
<sequence length="154" mass="17692">MKCPRCSSLEDRVIESRQNREGTTIRRRRECLVCGCRFTSYEKIEAKPIIVIKKDGSEQPFDISKVERGVRTSTDKLKLPAGTIERLMDSIEDQILEQAGHRGRITSAEIGETTLRELYKVSKVAYVRFASVYRQFDDLDKFITEIEKIASSVQ</sequence>
<dbReference type="GO" id="GO:0008270">
    <property type="term" value="F:zinc ion binding"/>
    <property type="evidence" value="ECO:0007669"/>
    <property type="project" value="UniProtKB-UniRule"/>
</dbReference>
<keyword evidence="1 8" id="KW-0678">Repressor</keyword>
<dbReference type="GO" id="GO:0045892">
    <property type="term" value="P:negative regulation of DNA-templated transcription"/>
    <property type="evidence" value="ECO:0007669"/>
    <property type="project" value="UniProtKB-UniRule"/>
</dbReference>
<dbReference type="PANTHER" id="PTHR30455:SF2">
    <property type="entry name" value="TRANSCRIPTIONAL REPRESSOR NRDR"/>
    <property type="match status" value="1"/>
</dbReference>
<dbReference type="EMBL" id="JADIMU010000024">
    <property type="protein sequence ID" value="MBO8442858.1"/>
    <property type="molecule type" value="Genomic_DNA"/>
</dbReference>
<dbReference type="Pfam" id="PF22811">
    <property type="entry name" value="Zn_ribbon_NrdR"/>
    <property type="match status" value="1"/>
</dbReference>
<dbReference type="InterPro" id="IPR005144">
    <property type="entry name" value="ATP-cone_dom"/>
</dbReference>
<comment type="cofactor">
    <cofactor evidence="8">
        <name>Zn(2+)</name>
        <dbReference type="ChEBI" id="CHEBI:29105"/>
    </cofactor>
    <text evidence="8">Binds 1 zinc ion.</text>
</comment>
<proteinExistence type="inferred from homology"/>
<dbReference type="PROSITE" id="PS51161">
    <property type="entry name" value="ATP_CONE"/>
    <property type="match status" value="1"/>
</dbReference>
<dbReference type="NCBIfam" id="TIGR00244">
    <property type="entry name" value="transcriptional regulator NrdR"/>
    <property type="match status" value="1"/>
</dbReference>
<keyword evidence="8" id="KW-0862">Zinc</keyword>
<evidence type="ECO:0000256" key="2">
    <source>
        <dbReference type="ARBA" id="ARBA00022741"/>
    </source>
</evidence>
<keyword evidence="7 8" id="KW-0804">Transcription</keyword>
<evidence type="ECO:0000256" key="1">
    <source>
        <dbReference type="ARBA" id="ARBA00022491"/>
    </source>
</evidence>
<evidence type="ECO:0000256" key="5">
    <source>
        <dbReference type="ARBA" id="ARBA00023015"/>
    </source>
</evidence>
<name>A0A9D9E8A5_9SPIR</name>
<organism evidence="10 11">
    <name type="scientific">Candidatus Aphodenecus pullistercoris</name>
    <dbReference type="NCBI Taxonomy" id="2840669"/>
    <lineage>
        <taxon>Bacteria</taxon>
        <taxon>Pseudomonadati</taxon>
        <taxon>Spirochaetota</taxon>
        <taxon>Spirochaetia</taxon>
        <taxon>Spirochaetales</taxon>
        <taxon>Candidatus Aphodenecus</taxon>
    </lineage>
</organism>
<keyword evidence="3 8" id="KW-0863">Zinc-finger</keyword>
<reference evidence="10" key="2">
    <citation type="journal article" date="2021" name="PeerJ">
        <title>Extensive microbial diversity within the chicken gut microbiome revealed by metagenomics and culture.</title>
        <authorList>
            <person name="Gilroy R."/>
            <person name="Ravi A."/>
            <person name="Getino M."/>
            <person name="Pursley I."/>
            <person name="Horton D.L."/>
            <person name="Alikhan N.F."/>
            <person name="Baker D."/>
            <person name="Gharbi K."/>
            <person name="Hall N."/>
            <person name="Watson M."/>
            <person name="Adriaenssens E.M."/>
            <person name="Foster-Nyarko E."/>
            <person name="Jarju S."/>
            <person name="Secka A."/>
            <person name="Antonio M."/>
            <person name="Oren A."/>
            <person name="Chaudhuri R.R."/>
            <person name="La Ragione R."/>
            <person name="Hildebrand F."/>
            <person name="Pallen M.J."/>
        </authorList>
    </citation>
    <scope>NUCLEOTIDE SEQUENCE</scope>
    <source>
        <strain evidence="10">11167</strain>
    </source>
</reference>